<name>A0AB34KQ13_9PEZI</name>
<dbReference type="Gene3D" id="3.30.780.10">
    <property type="entry name" value="SUI1-like domain"/>
    <property type="match status" value="1"/>
</dbReference>
<dbReference type="GO" id="GO:0005762">
    <property type="term" value="C:mitochondrial large ribosomal subunit"/>
    <property type="evidence" value="ECO:0007669"/>
    <property type="project" value="TreeGrafter"/>
</dbReference>
<evidence type="ECO:0000256" key="2">
    <source>
        <dbReference type="ARBA" id="ARBA00005677"/>
    </source>
</evidence>
<comment type="subcellular location">
    <subcellularLocation>
        <location evidence="1">Mitochondrion</location>
    </subcellularLocation>
</comment>
<evidence type="ECO:0000256" key="6">
    <source>
        <dbReference type="ARBA" id="ARBA00035191"/>
    </source>
</evidence>
<keyword evidence="3" id="KW-0689">Ribosomal protein</keyword>
<dbReference type="RefSeq" id="XP_069230307.1">
    <property type="nucleotide sequence ID" value="XM_069372856.1"/>
</dbReference>
<evidence type="ECO:0000256" key="4">
    <source>
        <dbReference type="ARBA" id="ARBA00023128"/>
    </source>
</evidence>
<evidence type="ECO:0000256" key="3">
    <source>
        <dbReference type="ARBA" id="ARBA00022980"/>
    </source>
</evidence>
<evidence type="ECO:0000256" key="1">
    <source>
        <dbReference type="ARBA" id="ARBA00004173"/>
    </source>
</evidence>
<dbReference type="PANTHER" id="PTHR13477">
    <property type="entry name" value="MITOCHONDRIAL 39S RIBOSOMAL PROTEIN L49"/>
    <property type="match status" value="1"/>
</dbReference>
<dbReference type="Proteomes" id="UP000803884">
    <property type="component" value="Unassembled WGS sequence"/>
</dbReference>
<comment type="caution">
    <text evidence="8">The sequence shown here is derived from an EMBL/GenBank/DDBJ whole genome shotgun (WGS) entry which is preliminary data.</text>
</comment>
<evidence type="ECO:0000256" key="5">
    <source>
        <dbReference type="ARBA" id="ARBA00023274"/>
    </source>
</evidence>
<evidence type="ECO:0000313" key="9">
    <source>
        <dbReference type="Proteomes" id="UP000803884"/>
    </source>
</evidence>
<keyword evidence="4" id="KW-0496">Mitochondrion</keyword>
<evidence type="ECO:0000256" key="7">
    <source>
        <dbReference type="SAM" id="MobiDB-lite"/>
    </source>
</evidence>
<proteinExistence type="inferred from homology"/>
<organism evidence="8 9">
    <name type="scientific">Cladosporium halotolerans</name>
    <dbReference type="NCBI Taxonomy" id="1052096"/>
    <lineage>
        <taxon>Eukaryota</taxon>
        <taxon>Fungi</taxon>
        <taxon>Dikarya</taxon>
        <taxon>Ascomycota</taxon>
        <taxon>Pezizomycotina</taxon>
        <taxon>Dothideomycetes</taxon>
        <taxon>Dothideomycetidae</taxon>
        <taxon>Cladosporiales</taxon>
        <taxon>Cladosporiaceae</taxon>
        <taxon>Cladosporium</taxon>
    </lineage>
</organism>
<evidence type="ECO:0000313" key="8">
    <source>
        <dbReference type="EMBL" id="KAL1587202.1"/>
    </source>
</evidence>
<keyword evidence="5" id="KW-0687">Ribonucleoprotein</keyword>
<dbReference type="GO" id="GO:0006412">
    <property type="term" value="P:translation"/>
    <property type="evidence" value="ECO:0007669"/>
    <property type="project" value="InterPro"/>
</dbReference>
<dbReference type="GeneID" id="96005694"/>
<accession>A0AB34KQ13</accession>
<dbReference type="InterPro" id="IPR007740">
    <property type="entry name" value="Ribosomal_mL49"/>
</dbReference>
<keyword evidence="9" id="KW-1185">Reference proteome</keyword>
<gene>
    <name evidence="8" type="ORF">WHR41_04250</name>
</gene>
<comment type="similarity">
    <text evidence="2">Belongs to the mitochondrion-specific ribosomal protein mL49 family.</text>
</comment>
<dbReference type="Pfam" id="PF05046">
    <property type="entry name" value="Img2"/>
    <property type="match status" value="1"/>
</dbReference>
<sequence length="194" mass="22209">MASAVPFMSFLRPMGLPRPATVRQFMRFSTNTRCLAEDRNLVASRTAPASYPPRSMKSLPRPKESRASHRTNYPKKERPYPTRGSTHEQPVVQKLIPEPVEPLADHLCAPNLPYYVTRTHRKHLPIYPLRKAGGNKLVTRIKKIDGKAEVLRDELRSLLGLADKECVINTNTGHIMIKGHHMTKVEHFLKQRKF</sequence>
<feature type="region of interest" description="Disordered" evidence="7">
    <location>
        <begin position="39"/>
        <end position="88"/>
    </location>
</feature>
<protein>
    <recommendedName>
        <fullName evidence="6">Large ribosomal subunit protein mL49</fullName>
    </recommendedName>
</protein>
<reference evidence="8 9" key="1">
    <citation type="journal article" date="2020" name="Microbiol. Resour. Announc.">
        <title>Draft Genome Sequence of a Cladosporium Species Isolated from the Mesophotic Ascidian Didemnum maculosum.</title>
        <authorList>
            <person name="Gioti A."/>
            <person name="Siaperas R."/>
            <person name="Nikolaivits E."/>
            <person name="Le Goff G."/>
            <person name="Ouazzani J."/>
            <person name="Kotoulas G."/>
            <person name="Topakas E."/>
        </authorList>
    </citation>
    <scope>NUCLEOTIDE SEQUENCE [LARGE SCALE GENOMIC DNA]</scope>
    <source>
        <strain evidence="8 9">TM138-S3</strain>
    </source>
</reference>
<dbReference type="PANTHER" id="PTHR13477:SF0">
    <property type="entry name" value="LARGE RIBOSOMAL SUBUNIT PROTEIN ML49"/>
    <property type="match status" value="1"/>
</dbReference>
<dbReference type="EMBL" id="JAAQHG020000011">
    <property type="protein sequence ID" value="KAL1587202.1"/>
    <property type="molecule type" value="Genomic_DNA"/>
</dbReference>
<dbReference type="GO" id="GO:0003735">
    <property type="term" value="F:structural constituent of ribosome"/>
    <property type="evidence" value="ECO:0007669"/>
    <property type="project" value="InterPro"/>
</dbReference>
<dbReference type="AlphaFoldDB" id="A0AB34KQ13"/>